<dbReference type="EMBL" id="CP022601">
    <property type="protein sequence ID" value="AXJ13776.1"/>
    <property type="molecule type" value="Genomic_DNA"/>
</dbReference>
<evidence type="ECO:0000313" key="5">
    <source>
        <dbReference type="EMBL" id="AXJ14128.1"/>
    </source>
</evidence>
<reference evidence="4 6" key="1">
    <citation type="submission" date="2017-07" db="EMBL/GenBank/DDBJ databases">
        <title>Streptococcus pluranimalium as cause of bovine abortion.</title>
        <authorList>
            <person name="Rodriguez Campos S."/>
            <person name="Gobeli Brawand S."/>
            <person name="Brodard I."/>
            <person name="Rychener L."/>
            <person name="Perreten V."/>
        </authorList>
    </citation>
    <scope>NUCLEOTIDE SEQUENCE [LARGE SCALE GENOMIC DNA]</scope>
    <source>
        <strain evidence="4 6">14A0014</strain>
    </source>
</reference>
<evidence type="ECO:0000313" key="4">
    <source>
        <dbReference type="EMBL" id="AXJ14113.1"/>
    </source>
</evidence>
<name>A0A345VN11_9STRE</name>
<dbReference type="InterPro" id="IPR052057">
    <property type="entry name" value="IS150/IS1296_orfA-like"/>
</dbReference>
<accession>A0A345VN11</accession>
<dbReference type="Proteomes" id="UP000255411">
    <property type="component" value="Chromosome"/>
</dbReference>
<evidence type="ECO:0008006" key="7">
    <source>
        <dbReference type="Google" id="ProtNLM"/>
    </source>
</evidence>
<keyword evidence="1" id="KW-0175">Coiled coil</keyword>
<dbReference type="EMBL" id="CP022601">
    <property type="protein sequence ID" value="AXJ13501.1"/>
    <property type="molecule type" value="Genomic_DNA"/>
</dbReference>
<dbReference type="AlphaFoldDB" id="A0A345VN11"/>
<organism evidence="4 6">
    <name type="scientific">Streptococcus pluranimalium</name>
    <dbReference type="NCBI Taxonomy" id="82348"/>
    <lineage>
        <taxon>Bacteria</taxon>
        <taxon>Bacillati</taxon>
        <taxon>Bacillota</taxon>
        <taxon>Bacilli</taxon>
        <taxon>Lactobacillales</taxon>
        <taxon>Streptococcaceae</taxon>
        <taxon>Streptococcus</taxon>
    </lineage>
</organism>
<proteinExistence type="predicted"/>
<dbReference type="PANTHER" id="PTHR33795:SF1">
    <property type="entry name" value="INSERTION ELEMENT IS150 PROTEIN INSJ"/>
    <property type="match status" value="1"/>
</dbReference>
<dbReference type="EMBL" id="CP022601">
    <property type="protein sequence ID" value="AXJ14113.1"/>
    <property type="molecule type" value="Genomic_DNA"/>
</dbReference>
<evidence type="ECO:0000256" key="1">
    <source>
        <dbReference type="SAM" id="Coils"/>
    </source>
</evidence>
<sequence length="178" mass="21451">MKLSYKDKLEIYELRKNGMSWPWISQQYDVNISNLTYMIKLMDRYGVEIVEKGNNRYYSPELKQEIIDKVLIHGYSQLSVSLDYALPNRGILPNWIAQYKKNGYTILEKPRGRPSKMGRKRNKTWDEMTELERLQEENERLRTEVAFLKKLRELRLRDEALARERQKQLETWSKKDSD</sequence>
<evidence type="ECO:0000313" key="6">
    <source>
        <dbReference type="Proteomes" id="UP000255411"/>
    </source>
</evidence>
<evidence type="ECO:0000313" key="2">
    <source>
        <dbReference type="EMBL" id="AXJ13501.1"/>
    </source>
</evidence>
<protein>
    <recommendedName>
        <fullName evidence="7">Transposase</fullName>
    </recommendedName>
</protein>
<dbReference type="InterPro" id="IPR009057">
    <property type="entry name" value="Homeodomain-like_sf"/>
</dbReference>
<dbReference type="EMBL" id="CP022601">
    <property type="protein sequence ID" value="AXJ14128.1"/>
    <property type="molecule type" value="Genomic_DNA"/>
</dbReference>
<feature type="coiled-coil region" evidence="1">
    <location>
        <begin position="124"/>
        <end position="151"/>
    </location>
</feature>
<gene>
    <name evidence="2" type="ORF">Sp14A_15910</name>
    <name evidence="3" type="ORF">Sp14A_18870</name>
    <name evidence="4" type="ORF">Sp14A_22310</name>
    <name evidence="5" type="ORF">Sp14A_22460</name>
</gene>
<dbReference type="PANTHER" id="PTHR33795">
    <property type="entry name" value="INSERTION ELEMENT IS150 PROTEIN INSJ"/>
    <property type="match status" value="1"/>
</dbReference>
<dbReference type="SUPFAM" id="SSF46689">
    <property type="entry name" value="Homeodomain-like"/>
    <property type="match status" value="1"/>
</dbReference>
<evidence type="ECO:0000313" key="3">
    <source>
        <dbReference type="EMBL" id="AXJ13776.1"/>
    </source>
</evidence>